<dbReference type="Proteomes" id="UP000238479">
    <property type="component" value="Chromosome 1"/>
</dbReference>
<dbReference type="Gramene" id="PRQ57341">
    <property type="protein sequence ID" value="PRQ57341"/>
    <property type="gene ID" value="RchiOBHm_Chr1g0347261"/>
</dbReference>
<evidence type="ECO:0000313" key="2">
    <source>
        <dbReference type="Proteomes" id="UP000238479"/>
    </source>
</evidence>
<sequence length="77" mass="8715">MLMSQRLICQRLCTMRLVCAVAYLKLCLLLMCPRLSLVRLISGLVGLVRLMFVPAVRGVMVSNNSYLKHDSLLHLII</sequence>
<comment type="caution">
    <text evidence="1">The sequence shown here is derived from an EMBL/GenBank/DDBJ whole genome shotgun (WGS) entry which is preliminary data.</text>
</comment>
<accession>A0A2P6SF87</accession>
<reference evidence="1 2" key="1">
    <citation type="journal article" date="2018" name="Nat. Genet.">
        <title>The Rosa genome provides new insights in the design of modern roses.</title>
        <authorList>
            <person name="Bendahmane M."/>
        </authorList>
    </citation>
    <scope>NUCLEOTIDE SEQUENCE [LARGE SCALE GENOMIC DNA]</scope>
    <source>
        <strain evidence="2">cv. Old Blush</strain>
    </source>
</reference>
<dbReference type="AlphaFoldDB" id="A0A2P6SF87"/>
<organism evidence="1 2">
    <name type="scientific">Rosa chinensis</name>
    <name type="common">China rose</name>
    <dbReference type="NCBI Taxonomy" id="74649"/>
    <lineage>
        <taxon>Eukaryota</taxon>
        <taxon>Viridiplantae</taxon>
        <taxon>Streptophyta</taxon>
        <taxon>Embryophyta</taxon>
        <taxon>Tracheophyta</taxon>
        <taxon>Spermatophyta</taxon>
        <taxon>Magnoliopsida</taxon>
        <taxon>eudicotyledons</taxon>
        <taxon>Gunneridae</taxon>
        <taxon>Pentapetalae</taxon>
        <taxon>rosids</taxon>
        <taxon>fabids</taxon>
        <taxon>Rosales</taxon>
        <taxon>Rosaceae</taxon>
        <taxon>Rosoideae</taxon>
        <taxon>Rosoideae incertae sedis</taxon>
        <taxon>Rosa</taxon>
    </lineage>
</organism>
<gene>
    <name evidence="1" type="ORF">RchiOBHm_Chr1g0347261</name>
</gene>
<evidence type="ECO:0000313" key="1">
    <source>
        <dbReference type="EMBL" id="PRQ57341.1"/>
    </source>
</evidence>
<name>A0A2P6SF87_ROSCH</name>
<keyword evidence="2" id="KW-1185">Reference proteome</keyword>
<proteinExistence type="predicted"/>
<protein>
    <submittedName>
        <fullName evidence="1">Uncharacterized protein</fullName>
    </submittedName>
</protein>
<dbReference type="EMBL" id="PDCK01000039">
    <property type="protein sequence ID" value="PRQ57341.1"/>
    <property type="molecule type" value="Genomic_DNA"/>
</dbReference>